<name>A0A645IT09_9ZZZZ</name>
<organism evidence="1">
    <name type="scientific">bioreactor metagenome</name>
    <dbReference type="NCBI Taxonomy" id="1076179"/>
    <lineage>
        <taxon>unclassified sequences</taxon>
        <taxon>metagenomes</taxon>
        <taxon>ecological metagenomes</taxon>
    </lineage>
</organism>
<protein>
    <submittedName>
        <fullName evidence="1">Uncharacterized protein</fullName>
    </submittedName>
</protein>
<reference evidence="1" key="1">
    <citation type="submission" date="2019-08" db="EMBL/GenBank/DDBJ databases">
        <authorList>
            <person name="Kucharzyk K."/>
            <person name="Murdoch R.W."/>
            <person name="Higgins S."/>
            <person name="Loffler F."/>
        </authorList>
    </citation>
    <scope>NUCLEOTIDE SEQUENCE</scope>
</reference>
<dbReference type="EMBL" id="VSSQ01122822">
    <property type="protein sequence ID" value="MPN54521.1"/>
    <property type="molecule type" value="Genomic_DNA"/>
</dbReference>
<evidence type="ECO:0000313" key="1">
    <source>
        <dbReference type="EMBL" id="MPN54521.1"/>
    </source>
</evidence>
<sequence length="62" mass="6634">MAIPMAARILGFILSESLPENEATRAIITGCAISIIPASRASIPFTYCKYKLSMNDMAKVAA</sequence>
<proteinExistence type="predicted"/>
<comment type="caution">
    <text evidence="1">The sequence shown here is derived from an EMBL/GenBank/DDBJ whole genome shotgun (WGS) entry which is preliminary data.</text>
</comment>
<dbReference type="AlphaFoldDB" id="A0A645IT09"/>
<gene>
    <name evidence="1" type="ORF">SDC9_202191</name>
</gene>
<accession>A0A645IT09</accession>